<evidence type="ECO:0000256" key="1">
    <source>
        <dbReference type="ARBA" id="ARBA00004141"/>
    </source>
</evidence>
<organism evidence="9 10">
    <name type="scientific">Karstenula rhodostoma CBS 690.94</name>
    <dbReference type="NCBI Taxonomy" id="1392251"/>
    <lineage>
        <taxon>Eukaryota</taxon>
        <taxon>Fungi</taxon>
        <taxon>Dikarya</taxon>
        <taxon>Ascomycota</taxon>
        <taxon>Pezizomycotina</taxon>
        <taxon>Dothideomycetes</taxon>
        <taxon>Pleosporomycetidae</taxon>
        <taxon>Pleosporales</taxon>
        <taxon>Massarineae</taxon>
        <taxon>Didymosphaeriaceae</taxon>
        <taxon>Karstenula</taxon>
    </lineage>
</organism>
<evidence type="ECO:0000256" key="3">
    <source>
        <dbReference type="ARBA" id="ARBA00022989"/>
    </source>
</evidence>
<keyword evidence="10" id="KW-1185">Reference proteome</keyword>
<feature type="transmembrane region" description="Helical" evidence="7">
    <location>
        <begin position="182"/>
        <end position="200"/>
    </location>
</feature>
<gene>
    <name evidence="9" type="ORF">P171DRAFT_265728</name>
</gene>
<comment type="caution">
    <text evidence="9">The sequence shown here is derived from an EMBL/GenBank/DDBJ whole genome shotgun (WGS) entry which is preliminary data.</text>
</comment>
<feature type="transmembrane region" description="Helical" evidence="7">
    <location>
        <begin position="108"/>
        <end position="130"/>
    </location>
</feature>
<keyword evidence="4 7" id="KW-0472">Membrane</keyword>
<dbReference type="PANTHER" id="PTHR33048">
    <property type="entry name" value="PTH11-LIKE INTEGRAL MEMBRANE PROTEIN (AFU_ORTHOLOGUE AFUA_5G11245)"/>
    <property type="match status" value="1"/>
</dbReference>
<proteinExistence type="inferred from homology"/>
<evidence type="ECO:0000256" key="6">
    <source>
        <dbReference type="SAM" id="MobiDB-lite"/>
    </source>
</evidence>
<feature type="compositionally biased region" description="Basic and acidic residues" evidence="6">
    <location>
        <begin position="237"/>
        <end position="246"/>
    </location>
</feature>
<feature type="domain" description="Rhodopsin" evidence="8">
    <location>
        <begin position="2"/>
        <end position="204"/>
    </location>
</feature>
<evidence type="ECO:0000313" key="10">
    <source>
        <dbReference type="Proteomes" id="UP000799764"/>
    </source>
</evidence>
<name>A0A9P4PK10_9PLEO</name>
<dbReference type="EMBL" id="MU001499">
    <property type="protein sequence ID" value="KAF2445455.1"/>
    <property type="molecule type" value="Genomic_DNA"/>
</dbReference>
<dbReference type="OrthoDB" id="10017208at2759"/>
<evidence type="ECO:0000259" key="8">
    <source>
        <dbReference type="Pfam" id="PF20684"/>
    </source>
</evidence>
<dbReference type="Pfam" id="PF20684">
    <property type="entry name" value="Fung_rhodopsin"/>
    <property type="match status" value="1"/>
</dbReference>
<protein>
    <recommendedName>
        <fullName evidence="8">Rhodopsin domain-containing protein</fullName>
    </recommendedName>
</protein>
<dbReference type="AlphaFoldDB" id="A0A9P4PK10"/>
<keyword evidence="2 7" id="KW-0812">Transmembrane</keyword>
<dbReference type="InterPro" id="IPR049326">
    <property type="entry name" value="Rhodopsin_dom_fungi"/>
</dbReference>
<feature type="transmembrane region" description="Helical" evidence="7">
    <location>
        <begin position="142"/>
        <end position="162"/>
    </location>
</feature>
<evidence type="ECO:0000256" key="4">
    <source>
        <dbReference type="ARBA" id="ARBA00023136"/>
    </source>
</evidence>
<reference evidence="9" key="1">
    <citation type="journal article" date="2020" name="Stud. Mycol.">
        <title>101 Dothideomycetes genomes: a test case for predicting lifestyles and emergence of pathogens.</title>
        <authorList>
            <person name="Haridas S."/>
            <person name="Albert R."/>
            <person name="Binder M."/>
            <person name="Bloem J."/>
            <person name="Labutti K."/>
            <person name="Salamov A."/>
            <person name="Andreopoulos B."/>
            <person name="Baker S."/>
            <person name="Barry K."/>
            <person name="Bills G."/>
            <person name="Bluhm B."/>
            <person name="Cannon C."/>
            <person name="Castanera R."/>
            <person name="Culley D."/>
            <person name="Daum C."/>
            <person name="Ezra D."/>
            <person name="Gonzalez J."/>
            <person name="Henrissat B."/>
            <person name="Kuo A."/>
            <person name="Liang C."/>
            <person name="Lipzen A."/>
            <person name="Lutzoni F."/>
            <person name="Magnuson J."/>
            <person name="Mondo S."/>
            <person name="Nolan M."/>
            <person name="Ohm R."/>
            <person name="Pangilinan J."/>
            <person name="Park H.-J."/>
            <person name="Ramirez L."/>
            <person name="Alfaro M."/>
            <person name="Sun H."/>
            <person name="Tritt A."/>
            <person name="Yoshinaga Y."/>
            <person name="Zwiers L.-H."/>
            <person name="Turgeon B."/>
            <person name="Goodwin S."/>
            <person name="Spatafora J."/>
            <person name="Crous P."/>
            <person name="Grigoriev I."/>
        </authorList>
    </citation>
    <scope>NUCLEOTIDE SEQUENCE</scope>
    <source>
        <strain evidence="9">CBS 690.94</strain>
    </source>
</reference>
<evidence type="ECO:0000256" key="5">
    <source>
        <dbReference type="ARBA" id="ARBA00038359"/>
    </source>
</evidence>
<dbReference type="InterPro" id="IPR052337">
    <property type="entry name" value="SAT4-like"/>
</dbReference>
<comment type="similarity">
    <text evidence="5">Belongs to the SAT4 family.</text>
</comment>
<dbReference type="PANTHER" id="PTHR33048:SF146">
    <property type="entry name" value="INTEGRAL MEMBRANE PROTEIN"/>
    <property type="match status" value="1"/>
</dbReference>
<evidence type="ECO:0000256" key="7">
    <source>
        <dbReference type="SAM" id="Phobius"/>
    </source>
</evidence>
<evidence type="ECO:0000313" key="9">
    <source>
        <dbReference type="EMBL" id="KAF2445455.1"/>
    </source>
</evidence>
<dbReference type="GO" id="GO:0016020">
    <property type="term" value="C:membrane"/>
    <property type="evidence" value="ECO:0007669"/>
    <property type="project" value="UniProtKB-SubCell"/>
</dbReference>
<feature type="transmembrane region" description="Helical" evidence="7">
    <location>
        <begin position="31"/>
        <end position="49"/>
    </location>
</feature>
<feature type="transmembrane region" description="Helical" evidence="7">
    <location>
        <begin position="61"/>
        <end position="82"/>
    </location>
</feature>
<sequence length="265" mass="29178">MSWGAGEHFPVVMAENPGVLIPLQQITFAQYFIWGITILLIKLSILLLYRGIFHCMVYTLVAIYVSIAVCVGIWILQIGILFGSCRPLAFNWDPSVPGSCYFKGVSEYVISMSTNLAMDIVLVLIPAPEVWRLKHISIRKKIGISCVFGLGILTCILVGLRFKYLHEMNMADATHDGVPSGIIASVELYLGIICACLPILPPAFVQAGKKVQNSYAAGLLTRKTSKESSLRSGKGNHAAEDVKEPNYDQVELNPWPPETQPEVRA</sequence>
<comment type="subcellular location">
    <subcellularLocation>
        <location evidence="1">Membrane</location>
        <topology evidence="1">Multi-pass membrane protein</topology>
    </subcellularLocation>
</comment>
<dbReference type="Proteomes" id="UP000799764">
    <property type="component" value="Unassembled WGS sequence"/>
</dbReference>
<keyword evidence="3 7" id="KW-1133">Transmembrane helix</keyword>
<accession>A0A9P4PK10</accession>
<feature type="region of interest" description="Disordered" evidence="6">
    <location>
        <begin position="224"/>
        <end position="265"/>
    </location>
</feature>
<evidence type="ECO:0000256" key="2">
    <source>
        <dbReference type="ARBA" id="ARBA00022692"/>
    </source>
</evidence>